<dbReference type="SMART" id="SM00448">
    <property type="entry name" value="REC"/>
    <property type="match status" value="1"/>
</dbReference>
<dbReference type="RefSeq" id="WP_301876893.1">
    <property type="nucleotide sequence ID" value="NZ_JBBMEU010000002.1"/>
</dbReference>
<feature type="modified residue" description="4-aspartylphosphate" evidence="6">
    <location>
        <position position="51"/>
    </location>
</feature>
<protein>
    <submittedName>
        <fullName evidence="10">Response regulator transcription factor</fullName>
    </submittedName>
</protein>
<feature type="DNA-binding region" description="OmpR/PhoB-type" evidence="7">
    <location>
        <begin position="124"/>
        <end position="222"/>
    </location>
</feature>
<dbReference type="PROSITE" id="PS50110">
    <property type="entry name" value="RESPONSE_REGULATORY"/>
    <property type="match status" value="1"/>
</dbReference>
<dbReference type="Gene3D" id="6.10.250.690">
    <property type="match status" value="1"/>
</dbReference>
<feature type="domain" description="OmpR/PhoB-type" evidence="9">
    <location>
        <begin position="124"/>
        <end position="222"/>
    </location>
</feature>
<feature type="domain" description="Response regulatory" evidence="8">
    <location>
        <begin position="2"/>
        <end position="116"/>
    </location>
</feature>
<evidence type="ECO:0000313" key="11">
    <source>
        <dbReference type="Proteomes" id="UP001433088"/>
    </source>
</evidence>
<keyword evidence="4 7" id="KW-0238">DNA-binding</keyword>
<accession>A0ABV1CT03</accession>
<keyword evidence="3" id="KW-0805">Transcription regulation</keyword>
<evidence type="ECO:0000259" key="8">
    <source>
        <dbReference type="PROSITE" id="PS50110"/>
    </source>
</evidence>
<evidence type="ECO:0000256" key="5">
    <source>
        <dbReference type="ARBA" id="ARBA00023163"/>
    </source>
</evidence>
<name>A0ABV1CT03_9FIRM</name>
<evidence type="ECO:0000256" key="7">
    <source>
        <dbReference type="PROSITE-ProRule" id="PRU01091"/>
    </source>
</evidence>
<evidence type="ECO:0000313" key="10">
    <source>
        <dbReference type="EMBL" id="MEQ2421299.1"/>
    </source>
</evidence>
<evidence type="ECO:0000256" key="1">
    <source>
        <dbReference type="ARBA" id="ARBA00022553"/>
    </source>
</evidence>
<keyword evidence="5" id="KW-0804">Transcription</keyword>
<organism evidence="10 11">
    <name type="scientific">Megasphaera intestinihominis</name>
    <dbReference type="NCBI Taxonomy" id="3133159"/>
    <lineage>
        <taxon>Bacteria</taxon>
        <taxon>Bacillati</taxon>
        <taxon>Bacillota</taxon>
        <taxon>Negativicutes</taxon>
        <taxon>Veillonellales</taxon>
        <taxon>Veillonellaceae</taxon>
        <taxon>Megasphaera</taxon>
    </lineage>
</organism>
<dbReference type="Gene3D" id="3.40.50.2300">
    <property type="match status" value="1"/>
</dbReference>
<dbReference type="PANTHER" id="PTHR48111:SF22">
    <property type="entry name" value="REGULATOR OF RPOS"/>
    <property type="match status" value="1"/>
</dbReference>
<dbReference type="PANTHER" id="PTHR48111">
    <property type="entry name" value="REGULATOR OF RPOS"/>
    <property type="match status" value="1"/>
</dbReference>
<evidence type="ECO:0000256" key="6">
    <source>
        <dbReference type="PROSITE-ProRule" id="PRU00169"/>
    </source>
</evidence>
<dbReference type="InterPro" id="IPR001867">
    <property type="entry name" value="OmpR/PhoB-type_DNA-bd"/>
</dbReference>
<dbReference type="Gene3D" id="1.10.10.10">
    <property type="entry name" value="Winged helix-like DNA-binding domain superfamily/Winged helix DNA-binding domain"/>
    <property type="match status" value="1"/>
</dbReference>
<evidence type="ECO:0000259" key="9">
    <source>
        <dbReference type="PROSITE" id="PS51755"/>
    </source>
</evidence>
<keyword evidence="11" id="KW-1185">Reference proteome</keyword>
<dbReference type="InterPro" id="IPR036388">
    <property type="entry name" value="WH-like_DNA-bd_sf"/>
</dbReference>
<dbReference type="InterPro" id="IPR039420">
    <property type="entry name" value="WalR-like"/>
</dbReference>
<dbReference type="EMBL" id="JBBMEU010000002">
    <property type="protein sequence ID" value="MEQ2421299.1"/>
    <property type="molecule type" value="Genomic_DNA"/>
</dbReference>
<gene>
    <name evidence="10" type="ORF">WMO23_00905</name>
</gene>
<dbReference type="InterPro" id="IPR011006">
    <property type="entry name" value="CheY-like_superfamily"/>
</dbReference>
<keyword evidence="2" id="KW-0902">Two-component regulatory system</keyword>
<dbReference type="SMART" id="SM00862">
    <property type="entry name" value="Trans_reg_C"/>
    <property type="match status" value="1"/>
</dbReference>
<evidence type="ECO:0000256" key="2">
    <source>
        <dbReference type="ARBA" id="ARBA00023012"/>
    </source>
</evidence>
<sequence length="229" mass="25319">MRLLLAEDEKEMSAALSAILTHSGYDVDAVYDGQAAVEKALSQSYDCMIFDIMMPKKDGVQALKEIRDKGNMTPVIMLTAKAEIDDRITGLDAGADDYLTKPFAMGELLARLRSLTRRSTSYAPSKLTVGNVELDVEEQELACRNSIRLANKETKLMKFFMANAGKTLSTAQILDNVWGDEEEDVDEGIVFLYVSYLREKLEAVQADIEIVGQRGQDYALTVKEASAEG</sequence>
<comment type="caution">
    <text evidence="10">The sequence shown here is derived from an EMBL/GenBank/DDBJ whole genome shotgun (WGS) entry which is preliminary data.</text>
</comment>
<reference evidence="10 11" key="1">
    <citation type="submission" date="2024-03" db="EMBL/GenBank/DDBJ databases">
        <title>Human intestinal bacterial collection.</title>
        <authorList>
            <person name="Pauvert C."/>
            <person name="Hitch T.C.A."/>
            <person name="Clavel T."/>
        </authorList>
    </citation>
    <scope>NUCLEOTIDE SEQUENCE [LARGE SCALE GENOMIC DNA]</scope>
    <source>
        <strain evidence="10 11">CLA-AA-H81</strain>
    </source>
</reference>
<evidence type="ECO:0000256" key="3">
    <source>
        <dbReference type="ARBA" id="ARBA00023015"/>
    </source>
</evidence>
<proteinExistence type="predicted"/>
<dbReference type="SUPFAM" id="SSF46894">
    <property type="entry name" value="C-terminal effector domain of the bipartite response regulators"/>
    <property type="match status" value="1"/>
</dbReference>
<dbReference type="InterPro" id="IPR001789">
    <property type="entry name" value="Sig_transdc_resp-reg_receiver"/>
</dbReference>
<dbReference type="Proteomes" id="UP001433088">
    <property type="component" value="Unassembled WGS sequence"/>
</dbReference>
<dbReference type="SUPFAM" id="SSF52172">
    <property type="entry name" value="CheY-like"/>
    <property type="match status" value="1"/>
</dbReference>
<dbReference type="InterPro" id="IPR016032">
    <property type="entry name" value="Sig_transdc_resp-reg_C-effctor"/>
</dbReference>
<keyword evidence="1 6" id="KW-0597">Phosphoprotein</keyword>
<dbReference type="PROSITE" id="PS51755">
    <property type="entry name" value="OMPR_PHOB"/>
    <property type="match status" value="1"/>
</dbReference>
<dbReference type="CDD" id="cd00383">
    <property type="entry name" value="trans_reg_C"/>
    <property type="match status" value="1"/>
</dbReference>
<evidence type="ECO:0000256" key="4">
    <source>
        <dbReference type="ARBA" id="ARBA00023125"/>
    </source>
</evidence>
<dbReference type="Pfam" id="PF00072">
    <property type="entry name" value="Response_reg"/>
    <property type="match status" value="1"/>
</dbReference>
<dbReference type="Pfam" id="PF00486">
    <property type="entry name" value="Trans_reg_C"/>
    <property type="match status" value="1"/>
</dbReference>